<dbReference type="SUPFAM" id="SSF46689">
    <property type="entry name" value="Homeodomain-like"/>
    <property type="match status" value="1"/>
</dbReference>
<evidence type="ECO:0000313" key="4">
    <source>
        <dbReference type="EMBL" id="MDX4956869.1"/>
    </source>
</evidence>
<dbReference type="GO" id="GO:0003700">
    <property type="term" value="F:DNA-binding transcription factor activity"/>
    <property type="evidence" value="ECO:0007669"/>
    <property type="project" value="TreeGrafter"/>
</dbReference>
<dbReference type="PANTHER" id="PTHR30055:SF234">
    <property type="entry name" value="HTH-TYPE TRANSCRIPTIONAL REGULATOR BETI"/>
    <property type="match status" value="1"/>
</dbReference>
<dbReference type="Gene3D" id="1.10.357.10">
    <property type="entry name" value="Tetracycline Repressor, domain 2"/>
    <property type="match status" value="1"/>
</dbReference>
<name>A0A087ELW2_DELAC</name>
<reference evidence="5 6" key="1">
    <citation type="submission" date="2020-12" db="EMBL/GenBank/DDBJ databases">
        <title>FDA dAtabase for Regulatory Grade micrObial Sequences (FDA-ARGOS): Supporting development and validation of Infectious Disease Dx tests.</title>
        <authorList>
            <person name="Sproer C."/>
            <person name="Gronow S."/>
            <person name="Severitt S."/>
            <person name="Schroder I."/>
            <person name="Tallon L."/>
            <person name="Sadzewicz L."/>
            <person name="Zhao X."/>
            <person name="Boylan J."/>
            <person name="Ott S."/>
            <person name="Bowen H."/>
            <person name="Vavikolanu K."/>
            <person name="Mehta A."/>
            <person name="Aluvathingal J."/>
            <person name="Nadendla S."/>
            <person name="Lowell S."/>
            <person name="Myers T."/>
            <person name="Yan Y."/>
            <person name="Sichtig H."/>
        </authorList>
    </citation>
    <scope>NUCLEOTIDE SEQUENCE [LARGE SCALE GENOMIC DNA]</scope>
    <source>
        <strain evidence="5 6">FDAARGOS_909</strain>
    </source>
</reference>
<dbReference type="InterPro" id="IPR009057">
    <property type="entry name" value="Homeodomain-like_sf"/>
</dbReference>
<dbReference type="Proteomes" id="UP001287445">
    <property type="component" value="Unassembled WGS sequence"/>
</dbReference>
<evidence type="ECO:0000256" key="1">
    <source>
        <dbReference type="ARBA" id="ARBA00023015"/>
    </source>
</evidence>
<keyword evidence="3" id="KW-0804">Transcription</keyword>
<evidence type="ECO:0000256" key="2">
    <source>
        <dbReference type="ARBA" id="ARBA00023125"/>
    </source>
</evidence>
<evidence type="ECO:0000256" key="3">
    <source>
        <dbReference type="ARBA" id="ARBA00023163"/>
    </source>
</evidence>
<gene>
    <name evidence="5" type="ORF">I6G66_24150</name>
    <name evidence="4" type="ORF">SGN30_25945</name>
</gene>
<keyword evidence="1" id="KW-0805">Transcription regulation</keyword>
<reference evidence="4" key="2">
    <citation type="submission" date="2023-11" db="EMBL/GenBank/DDBJ databases">
        <title>Identification and selenium tolerance of Delftia acidovorans R3-25.</title>
        <authorList>
            <person name="Zhang S."/>
            <person name="Liu Y."/>
            <person name="Guo Y."/>
        </authorList>
    </citation>
    <scope>NUCLEOTIDE SEQUENCE</scope>
    <source>
        <strain evidence="4">R3-25</strain>
    </source>
</reference>
<dbReference type="RefSeq" id="WP_034397250.1">
    <property type="nucleotide sequence ID" value="NZ_CAURVC010000017.1"/>
</dbReference>
<evidence type="ECO:0000313" key="6">
    <source>
        <dbReference type="Proteomes" id="UP000594778"/>
    </source>
</evidence>
<dbReference type="EMBL" id="CP065668">
    <property type="protein sequence ID" value="QPS07342.1"/>
    <property type="molecule type" value="Genomic_DNA"/>
</dbReference>
<dbReference type="AlphaFoldDB" id="A0A087ELW2"/>
<keyword evidence="2" id="KW-0238">DNA-binding</keyword>
<dbReference type="GO" id="GO:0000976">
    <property type="term" value="F:transcription cis-regulatory region binding"/>
    <property type="evidence" value="ECO:0007669"/>
    <property type="project" value="TreeGrafter"/>
</dbReference>
<evidence type="ECO:0000313" key="5">
    <source>
        <dbReference type="EMBL" id="QPS07342.1"/>
    </source>
</evidence>
<dbReference type="InterPro" id="IPR036271">
    <property type="entry name" value="Tet_transcr_reg_TetR-rel_C_sf"/>
</dbReference>
<organism evidence="5 6">
    <name type="scientific">Delftia acidovorans</name>
    <name type="common">Pseudomonas acidovorans</name>
    <name type="synonym">Comamonas acidovorans</name>
    <dbReference type="NCBI Taxonomy" id="80866"/>
    <lineage>
        <taxon>Bacteria</taxon>
        <taxon>Pseudomonadati</taxon>
        <taxon>Pseudomonadota</taxon>
        <taxon>Betaproteobacteria</taxon>
        <taxon>Burkholderiales</taxon>
        <taxon>Comamonadaceae</taxon>
        <taxon>Delftia</taxon>
    </lineage>
</organism>
<protein>
    <submittedName>
        <fullName evidence="5">TetR/AcrR family transcriptional regulator</fullName>
    </submittedName>
</protein>
<proteinExistence type="predicted"/>
<dbReference type="PANTHER" id="PTHR30055">
    <property type="entry name" value="HTH-TYPE TRANSCRIPTIONAL REGULATOR RUTR"/>
    <property type="match status" value="1"/>
</dbReference>
<dbReference type="InterPro" id="IPR050109">
    <property type="entry name" value="HTH-type_TetR-like_transc_reg"/>
</dbReference>
<accession>A0A087ELW2</accession>
<dbReference type="SUPFAM" id="SSF48498">
    <property type="entry name" value="Tetracyclin repressor-like, C-terminal domain"/>
    <property type="match status" value="1"/>
</dbReference>
<dbReference type="Proteomes" id="UP000594778">
    <property type="component" value="Chromosome"/>
</dbReference>
<dbReference type="EMBL" id="JAWWMZ010000014">
    <property type="protein sequence ID" value="MDX4956869.1"/>
    <property type="molecule type" value="Genomic_DNA"/>
</dbReference>
<sequence>MTSTKQEDEGKLLGALALALLDDPKANLQELARAIGISKATLYRFCPTRDQLIDRLIGHAADTLSRAMHAAELERHAPLEALRRLTAHCQDHQTLLLFLMYFWRSDISVVGQIESEWVAAMDAFFLRGQQAGVFRIDITAAAMTELWLSMAVGLLDAERRGRVARASVAAVMEQSFLHGALQPGAPAA</sequence>